<dbReference type="InterPro" id="IPR013784">
    <property type="entry name" value="Carb-bd-like_fold"/>
</dbReference>
<sequence>MGTREWTGTGYAWPRALVVMLLSIACGTALAASLDVKVMGMAPDGSATEIRDYRWTIERDLTKASVPGQHATRDNYAFSTHTSHMPLVATGKMTASGPVMGNDCSDPASLACLDPDRKYMPLPDLGALDPAGRYYISVLPGDGYAMGGAMIKPGDTSVTVYVNKYPLPAAQLSVFVFNDNSPLNGAPDLPQEQGLAGFNILLTEAGGTYGASGGQVTQDAFGNPLGTTYKTICSSGETRVDQYCYGADGKPVVAVRGTGIIRSGADGVAVIRNLYPAKYTVQVIPPAGTDWKQTSTIEGTKGDDAWVKNGEPTFFQEYGPPGHHVFTGFTHAGILARNGNTPVLNGATSITGRVVSIHNARPPDYSFHNGAPIEKCWVGLNESTGTRRALYATACNPDSTFTIPKVPPGTWELVVWDEPMDVIIASAPVTVPANTPTVNLGDVPVFRWFGRYEGRVFFDTNGDGFPDANETAGLPNQVMNIRFRDGSIYQSQITNSKGEFVFTEVFPFFNWMIAEVDYGRFKATGATIVTDAGGPVAPHNGWTAPSWGKLTPQTQTCDAGDVAANTAGSANLCTSVGQTKPYRVEHGVVLLEGMQLFLGQTNHIEFGKKQYTGAENGGIAGIVQYGITRAEDDPKYATAENWEPGVPRVQVNLYLDCDGDGKPDKPSPAGDGTCAADGLSSNGYVYDPPDVDNYPFCWSDPASCGLSEPTRGPEDVKRSATGGDAFGYGDVFRWGLDPDTGAPYVGLSTSDAWDDNVPTGCPGDPYLVPYGPQAGLPLDCYDGLRNWNQVRPAVFDGGYAFGSVAGQDNLPNVKYIVEVVAPPGYIHQGNGDKNVVFGDNLTPTPQAEPFPCVGQVLPVPQFLTLFPEQQIPNPNYKRPGQTWNKCDMKQVDMQPGRNPAPNFFLFTEVPVAGHGVGFILDDLSSEFDVNAPTFGEKHAPPHLPVSVQDWTGREIGRVYADEFGLFNYLVPSTFTINPPFPSGVSPSMLTACMNSPGPIPDPSGATNADGSPKLIMDPWFDRRYSQFCYTFQYLPGKTTYLDTPVVPVAAFPGPAQNPVDCEFGDGVPMIYSVTGNNNSGPWVAGSGTDRRLTIVSAGSAVEVLNPYYDPADPGSQRTIRRDFGFGPDGVTGNSVTLGNTVLPVLSWSNDLITVSVPANAQSGQLTVTRAGVASPVGITVTVGGTAPKYVPAGGSIQAVIDAPSTNDGDLVIVPPGIYTAPLIMDKKIRLQGWGAMSTMLNVVKSASATLKNWRSLLARKIDARPASPPVIDPDTGLNTIVAGPNRTFDLLPGQNLGISLSNNEPLLFGAEEAPGVLVVGKTSANGSGNGHFNATNPARIDGLSITGSDTGGGILVSGYGRNVQISNNRIFGNAGTYGGGIRIGHSELLDANNVGYGGYTDSVDPNANIHHNWVAQNGGTESGVGGGISLGNGASNYQVTQNYVCGNFTLGDGGGIGQRGLADGGVIADNDILFNQTYNQSANPTGGGIFIGGAPAPDATGMSAGSGSVTITRNLVQGNNAGAGVGGGIRLAQVNGLDVTRAPNNINSWNRVTLTNNIIVDNVAGASAGGVSLVDALRVTAVNNTVAFNDTTATSQQAFANPGANASQPQPAGLVSEATSPALLAAMSSGLRSQHQFSNPSLVNNIFWQNRAFCWAITGTGPGQFGLFDPTTTGQCNSASPAGTNPVYVDLAVLGTARAGNFANGYTGTGVDKLTPDHSILTDLRGPGGYDNNHANLAKDPLLVAPYANGNRKPAPFIPGFSTTIDTAATSDEGGNFIDVRYGPLTPWNCLNPDGTVKSPQSAANCTLFGDYHILAGSPAVKAGLSRTALNGVPDVDFDGDRRTANAIDIGADQLAGSAPPPPVTLPTLPLLDNFNRANANTLGSSWQQLVLAGSASLRVNTQRATANTAGTAFWSGNFGASQGAGFTVTGTPPDGTALLLKGSGAFVLGTYTSYIQVRLAGGAVVVETTVTGGLAFSNQQTAATGVTWATGEIFAAMCDAAGTVTVWKVGADGTTTQLLGQVTLPATGTSAFVTGGGRTGMRLVPNGPVDDYRAGNVQ</sequence>
<dbReference type="Gene3D" id="2.160.20.10">
    <property type="entry name" value="Single-stranded right-handed beta-helix, Pectin lyase-like"/>
    <property type="match status" value="1"/>
</dbReference>
<accession>A0A4Y9T2X4</accession>
<proteinExistence type="predicted"/>
<dbReference type="SMART" id="SM00710">
    <property type="entry name" value="PbH1"/>
    <property type="match status" value="6"/>
</dbReference>
<feature type="signal peptide" evidence="1">
    <location>
        <begin position="1"/>
        <end position="31"/>
    </location>
</feature>
<dbReference type="SUPFAM" id="SSF49452">
    <property type="entry name" value="Starch-binding domain-like"/>
    <property type="match status" value="1"/>
</dbReference>
<reference evidence="2 3" key="1">
    <citation type="submission" date="2019-03" db="EMBL/GenBank/DDBJ databases">
        <title>Draft genome of Massilia hortus sp. nov., a novel bacterial species of the Oxalobacteraceae family.</title>
        <authorList>
            <person name="Peta V."/>
            <person name="Raths R."/>
            <person name="Bucking H."/>
        </authorList>
    </citation>
    <scope>NUCLEOTIDE SEQUENCE [LARGE SCALE GENOMIC DNA]</scope>
    <source>
        <strain evidence="2 3">ONC3</strain>
    </source>
</reference>
<name>A0A4Y9T2X4_9BURK</name>
<dbReference type="OrthoDB" id="4648428at2"/>
<protein>
    <submittedName>
        <fullName evidence="2">Right-handed parallel beta-helix repeat-containing protein</fullName>
    </submittedName>
</protein>
<organism evidence="2 3">
    <name type="scientific">Massilia horti</name>
    <dbReference type="NCBI Taxonomy" id="2562153"/>
    <lineage>
        <taxon>Bacteria</taxon>
        <taxon>Pseudomonadati</taxon>
        <taxon>Pseudomonadota</taxon>
        <taxon>Betaproteobacteria</taxon>
        <taxon>Burkholderiales</taxon>
        <taxon>Oxalobacteraceae</taxon>
        <taxon>Telluria group</taxon>
        <taxon>Massilia</taxon>
    </lineage>
</organism>
<feature type="chain" id="PRO_5021354335" evidence="1">
    <location>
        <begin position="32"/>
        <end position="2059"/>
    </location>
</feature>
<dbReference type="SUPFAM" id="SSF117074">
    <property type="entry name" value="Hypothetical protein PA1324"/>
    <property type="match status" value="1"/>
</dbReference>
<dbReference type="GO" id="GO:0030246">
    <property type="term" value="F:carbohydrate binding"/>
    <property type="evidence" value="ECO:0007669"/>
    <property type="project" value="InterPro"/>
</dbReference>
<dbReference type="PROSITE" id="PS51257">
    <property type="entry name" value="PROKAR_LIPOPROTEIN"/>
    <property type="match status" value="1"/>
</dbReference>
<dbReference type="InterPro" id="IPR013783">
    <property type="entry name" value="Ig-like_fold"/>
</dbReference>
<dbReference type="SUPFAM" id="SSF51126">
    <property type="entry name" value="Pectin lyase-like"/>
    <property type="match status" value="2"/>
</dbReference>
<comment type="caution">
    <text evidence="2">The sequence shown here is derived from an EMBL/GenBank/DDBJ whole genome shotgun (WGS) entry which is preliminary data.</text>
</comment>
<evidence type="ECO:0000313" key="3">
    <source>
        <dbReference type="Proteomes" id="UP000297258"/>
    </source>
</evidence>
<dbReference type="InterPro" id="IPR006626">
    <property type="entry name" value="PbH1"/>
</dbReference>
<evidence type="ECO:0000256" key="1">
    <source>
        <dbReference type="SAM" id="SignalP"/>
    </source>
</evidence>
<dbReference type="Gene3D" id="2.60.40.10">
    <property type="entry name" value="Immunoglobulins"/>
    <property type="match status" value="2"/>
</dbReference>
<dbReference type="InterPro" id="IPR012334">
    <property type="entry name" value="Pectin_lyas_fold"/>
</dbReference>
<gene>
    <name evidence="2" type="ORF">E4O92_10130</name>
</gene>
<keyword evidence="3" id="KW-1185">Reference proteome</keyword>
<dbReference type="RefSeq" id="WP_135189649.1">
    <property type="nucleotide sequence ID" value="NZ_SPUM01000061.1"/>
</dbReference>
<dbReference type="EMBL" id="SPUM01000061">
    <property type="protein sequence ID" value="TFW32318.1"/>
    <property type="molecule type" value="Genomic_DNA"/>
</dbReference>
<evidence type="ECO:0000313" key="2">
    <source>
        <dbReference type="EMBL" id="TFW32318.1"/>
    </source>
</evidence>
<keyword evidence="1" id="KW-0732">Signal</keyword>
<dbReference type="Proteomes" id="UP000297258">
    <property type="component" value="Unassembled WGS sequence"/>
</dbReference>
<dbReference type="InterPro" id="IPR011050">
    <property type="entry name" value="Pectin_lyase_fold/virulence"/>
</dbReference>